<keyword evidence="3" id="KW-1185">Reference proteome</keyword>
<dbReference type="AlphaFoldDB" id="A0A849BSV7"/>
<accession>A0A849BSV7</accession>
<protein>
    <submittedName>
        <fullName evidence="2">Uncharacterized protein</fullName>
    </submittedName>
</protein>
<evidence type="ECO:0000313" key="3">
    <source>
        <dbReference type="Proteomes" id="UP000555552"/>
    </source>
</evidence>
<evidence type="ECO:0000256" key="1">
    <source>
        <dbReference type="SAM" id="MobiDB-lite"/>
    </source>
</evidence>
<gene>
    <name evidence="2" type="ORF">HLB09_13300</name>
</gene>
<comment type="caution">
    <text evidence="2">The sequence shown here is derived from an EMBL/GenBank/DDBJ whole genome shotgun (WGS) entry which is preliminary data.</text>
</comment>
<evidence type="ECO:0000313" key="2">
    <source>
        <dbReference type="EMBL" id="NNH24047.1"/>
    </source>
</evidence>
<organism evidence="2 3">
    <name type="scientific">Pseudokineococcus marinus</name>
    <dbReference type="NCBI Taxonomy" id="351215"/>
    <lineage>
        <taxon>Bacteria</taxon>
        <taxon>Bacillati</taxon>
        <taxon>Actinomycetota</taxon>
        <taxon>Actinomycetes</taxon>
        <taxon>Kineosporiales</taxon>
        <taxon>Kineosporiaceae</taxon>
        <taxon>Pseudokineococcus</taxon>
    </lineage>
</organism>
<proteinExistence type="predicted"/>
<feature type="non-terminal residue" evidence="2">
    <location>
        <position position="1"/>
    </location>
</feature>
<dbReference type="EMBL" id="JABEMA010000248">
    <property type="protein sequence ID" value="NNH24047.1"/>
    <property type="molecule type" value="Genomic_DNA"/>
</dbReference>
<name>A0A849BSV7_9ACTN</name>
<feature type="region of interest" description="Disordered" evidence="1">
    <location>
        <begin position="1"/>
        <end position="53"/>
    </location>
</feature>
<reference evidence="2 3" key="1">
    <citation type="submission" date="2020-05" db="EMBL/GenBank/DDBJ databases">
        <title>MicrobeNet Type strains.</title>
        <authorList>
            <person name="Nicholson A.C."/>
        </authorList>
    </citation>
    <scope>NUCLEOTIDE SEQUENCE [LARGE SCALE GENOMIC DNA]</scope>
    <source>
        <strain evidence="2 3">JCM 14547</strain>
    </source>
</reference>
<dbReference type="Proteomes" id="UP000555552">
    <property type="component" value="Unassembled WGS sequence"/>
</dbReference>
<sequence length="132" mass="12751">GEGASDDAPGRGPDAGRADSAPAEGGTAAGAEGSDSAQAGGGDAAPTAPSGLARADELEPCLAALGRPDAQVLAVDTARWEGRPADVLVLDGPTTGGTDAEGPASAPLAVWVVRLGCRGGDGALLHYEVVPR</sequence>
<feature type="compositionally biased region" description="Low complexity" evidence="1">
    <location>
        <begin position="20"/>
        <end position="38"/>
    </location>
</feature>